<feature type="compositionally biased region" description="Polar residues" evidence="2">
    <location>
        <begin position="142"/>
        <end position="161"/>
    </location>
</feature>
<dbReference type="OMA" id="TEHSAFP"/>
<name>S8A4C8_DACHA</name>
<dbReference type="HOGENOM" id="CLU_294556_0_0_1"/>
<keyword evidence="1" id="KW-0175">Coiled coil</keyword>
<evidence type="ECO:0000259" key="3">
    <source>
        <dbReference type="Pfam" id="PF11500"/>
    </source>
</evidence>
<comment type="caution">
    <text evidence="4">The sequence shown here is derived from an EMBL/GenBank/DDBJ whole genome shotgun (WGS) entry which is preliminary data.</text>
</comment>
<feature type="compositionally biased region" description="Low complexity" evidence="2">
    <location>
        <begin position="111"/>
        <end position="122"/>
    </location>
</feature>
<feature type="region of interest" description="Disordered" evidence="2">
    <location>
        <begin position="307"/>
        <end position="355"/>
    </location>
</feature>
<dbReference type="AlphaFoldDB" id="S8A4C8"/>
<accession>S8A4C8</accession>
<gene>
    <name evidence="4" type="ORF">H072_8669</name>
</gene>
<feature type="compositionally biased region" description="Low complexity" evidence="2">
    <location>
        <begin position="172"/>
        <end position="189"/>
    </location>
</feature>
<feature type="region of interest" description="Disordered" evidence="2">
    <location>
        <begin position="49"/>
        <end position="80"/>
    </location>
</feature>
<dbReference type="eggNOG" id="ENOG502S2W9">
    <property type="taxonomic scope" value="Eukaryota"/>
</dbReference>
<evidence type="ECO:0000313" key="5">
    <source>
        <dbReference type="Proteomes" id="UP000015100"/>
    </source>
</evidence>
<feature type="region of interest" description="Disordered" evidence="2">
    <location>
        <begin position="391"/>
        <end position="416"/>
    </location>
</feature>
<feature type="compositionally biased region" description="Basic and acidic residues" evidence="2">
    <location>
        <begin position="324"/>
        <end position="338"/>
    </location>
</feature>
<dbReference type="Proteomes" id="UP000015100">
    <property type="component" value="Unassembled WGS sequence"/>
</dbReference>
<feature type="domain" description="Spindle pole body-associated protein cut12" evidence="3">
    <location>
        <begin position="437"/>
        <end position="560"/>
    </location>
</feature>
<feature type="compositionally biased region" description="Basic and acidic residues" evidence="2">
    <location>
        <begin position="190"/>
        <end position="203"/>
    </location>
</feature>
<dbReference type="InterPro" id="IPR021589">
    <property type="entry name" value="Cut12"/>
</dbReference>
<feature type="region of interest" description="Disordered" evidence="2">
    <location>
        <begin position="94"/>
        <end position="233"/>
    </location>
</feature>
<dbReference type="EMBL" id="AQGS01000616">
    <property type="protein sequence ID" value="EPS37644.1"/>
    <property type="molecule type" value="Genomic_DNA"/>
</dbReference>
<dbReference type="OrthoDB" id="5383703at2759"/>
<proteinExistence type="predicted"/>
<dbReference type="STRING" id="1284197.S8A4C8"/>
<reference evidence="5" key="2">
    <citation type="submission" date="2013-04" db="EMBL/GenBank/DDBJ databases">
        <title>Genomic mechanisms accounting for the adaptation to parasitism in nematode-trapping fungi.</title>
        <authorList>
            <person name="Ahren D.G."/>
        </authorList>
    </citation>
    <scope>NUCLEOTIDE SEQUENCE [LARGE SCALE GENOMIC DNA]</scope>
    <source>
        <strain evidence="5">CBS 200.50</strain>
    </source>
</reference>
<feature type="coiled-coil region" evidence="1">
    <location>
        <begin position="588"/>
        <end position="709"/>
    </location>
</feature>
<dbReference type="Pfam" id="PF11500">
    <property type="entry name" value="Cut12"/>
    <property type="match status" value="1"/>
</dbReference>
<keyword evidence="5" id="KW-1185">Reference proteome</keyword>
<sequence length="1046" mass="117440">MPQNSSSGGRFFGFFGGNERDDDAEGVINLSGEDDSNYMNHSDYNYGYYGYYDGGSPNRGSNNTSLASASASSGGGGGLSLQLDVSAYLEITLPQLMGPQQQHEESKQQHPEPQQPKSKQQPAGPSLLAIPHHAHAQPHPSFLTSPYGSESPVESPNSQLESPISPSPSPSPIEQVEVQELQELQNIQEQKQEQEQQEDHVLDGLDFEESEDSNSIRSNPYSPRDLDFGGDTPQEYAFSNMLAWLRGDQQSGEEEDIDQDLIIPDQDQIEEPETPGPTAFAFNAFRTGLFGTPKPNLEIHERVPRPKYGRDAMSDEDVFTSSRKRPESRSPGRFKTFEDVMTPPRKNPQSILVTPGNTISKKKTVSFGPDQFHEDTICYEARTGRVRSGLPAGYPGKFPSPWTPKITNDLPKRRTRDSRNEEIEIFEDQNKPVRATQKSKLRNEMTKTKEDISVDDQIQALRENTARINDMIEEVGEETTQEADVTVNLDEPRSRSGVYWKERYSSDLGQAEKKVEFYKARKDTSVDFASKKDEQAAHLATRLKEEIELRKKMQAEIDKWQKLAMEARPDPSTTVNAPLTETYQQKTIERLRRETAEYRDIIRQKEVEMNDHEYQLDRQRSEIERQARRIKELESSFKAKKEAAEEVSIYNNNAESEIRNLKRELRKAENAAAGKDLITAKFETSQREVERLKQQLSLVKEENIRLKVQQKSVNALPLDEITTVSTKESRPVSQHKLKLEPEEDIWQSLSGVNAHKDKPRNRSPKITEHSAFPRINLVDPKIQLGGIFSKPATTPFSKHGDTIPTIDEYLKQDDSDSTLSGQPEPVITVIKQEPVTKSTPNPRKSFVATPIMSEKEIMLQLENTDLSLPPISPTMASMSDTDLDKLKLVTKPLPRMSREDLAKSFNLAAAKPREPLDFDSLHTGPMPDIATLPKYETDEERYTLRKSATSPMPKYFNFEKSPNPRRGSFASFRSLVSTKPTTALDISKGISLKTTAAIAAPVVATGVGITTKTSPGSDTDAKRKLAAAKMAEMKARMKAAKKEAKA</sequence>
<evidence type="ECO:0000313" key="4">
    <source>
        <dbReference type="EMBL" id="EPS37644.1"/>
    </source>
</evidence>
<feature type="region of interest" description="Disordered" evidence="2">
    <location>
        <begin position="1"/>
        <end position="36"/>
    </location>
</feature>
<evidence type="ECO:0000256" key="2">
    <source>
        <dbReference type="SAM" id="MobiDB-lite"/>
    </source>
</evidence>
<feature type="coiled-coil region" evidence="1">
    <location>
        <begin position="458"/>
        <end position="563"/>
    </location>
</feature>
<reference evidence="4 5" key="1">
    <citation type="journal article" date="2013" name="PLoS Genet.">
        <title>Genomic mechanisms accounting for the adaptation to parasitism in nematode-trapping fungi.</title>
        <authorList>
            <person name="Meerupati T."/>
            <person name="Andersson K.M."/>
            <person name="Friman E."/>
            <person name="Kumar D."/>
            <person name="Tunlid A."/>
            <person name="Ahren D."/>
        </authorList>
    </citation>
    <scope>NUCLEOTIDE SEQUENCE [LARGE SCALE GENOMIC DNA]</scope>
    <source>
        <strain evidence="4 5">CBS 200.50</strain>
    </source>
</reference>
<evidence type="ECO:0000256" key="1">
    <source>
        <dbReference type="SAM" id="Coils"/>
    </source>
</evidence>
<protein>
    <recommendedName>
        <fullName evidence="3">Spindle pole body-associated protein cut12 domain-containing protein</fullName>
    </recommendedName>
</protein>
<organism evidence="4 5">
    <name type="scientific">Dactylellina haptotyla (strain CBS 200.50)</name>
    <name type="common">Nematode-trapping fungus</name>
    <name type="synonym">Monacrosporium haptotylum</name>
    <dbReference type="NCBI Taxonomy" id="1284197"/>
    <lineage>
        <taxon>Eukaryota</taxon>
        <taxon>Fungi</taxon>
        <taxon>Dikarya</taxon>
        <taxon>Ascomycota</taxon>
        <taxon>Pezizomycotina</taxon>
        <taxon>Orbiliomycetes</taxon>
        <taxon>Orbiliales</taxon>
        <taxon>Orbiliaceae</taxon>
        <taxon>Dactylellina</taxon>
    </lineage>
</organism>